<dbReference type="Gene3D" id="1.10.10.10">
    <property type="entry name" value="Winged helix-like DNA-binding domain superfamily/Winged helix DNA-binding domain"/>
    <property type="match status" value="1"/>
</dbReference>
<keyword evidence="8" id="KW-1185">Reference proteome</keyword>
<comment type="caution">
    <text evidence="7">The sequence shown here is derived from an EMBL/GenBank/DDBJ whole genome shotgun (WGS) entry which is preliminary data.</text>
</comment>
<dbReference type="Pfam" id="PF08281">
    <property type="entry name" value="Sigma70_r4_2"/>
    <property type="match status" value="1"/>
</dbReference>
<evidence type="ECO:0000313" key="7">
    <source>
        <dbReference type="EMBL" id="TDQ01432.1"/>
    </source>
</evidence>
<evidence type="ECO:0000256" key="2">
    <source>
        <dbReference type="ARBA" id="ARBA00023015"/>
    </source>
</evidence>
<dbReference type="InterPro" id="IPR013325">
    <property type="entry name" value="RNA_pol_sigma_r2"/>
</dbReference>
<feature type="domain" description="RNA polymerase sigma-70 region 2" evidence="5">
    <location>
        <begin position="8"/>
        <end position="73"/>
    </location>
</feature>
<keyword evidence="3" id="KW-0731">Sigma factor</keyword>
<keyword evidence="4" id="KW-0804">Transcription</keyword>
<dbReference type="Proteomes" id="UP000295444">
    <property type="component" value="Unassembled WGS sequence"/>
</dbReference>
<keyword evidence="2" id="KW-0805">Transcription regulation</keyword>
<evidence type="ECO:0000259" key="6">
    <source>
        <dbReference type="Pfam" id="PF08281"/>
    </source>
</evidence>
<dbReference type="InterPro" id="IPR039425">
    <property type="entry name" value="RNA_pol_sigma-70-like"/>
</dbReference>
<dbReference type="AlphaFoldDB" id="A0A4R6SHD4"/>
<dbReference type="InterPro" id="IPR014284">
    <property type="entry name" value="RNA_pol_sigma-70_dom"/>
</dbReference>
<dbReference type="Pfam" id="PF04542">
    <property type="entry name" value="Sigma70_r2"/>
    <property type="match status" value="1"/>
</dbReference>
<dbReference type="GO" id="GO:0006352">
    <property type="term" value="P:DNA-templated transcription initiation"/>
    <property type="evidence" value="ECO:0007669"/>
    <property type="project" value="InterPro"/>
</dbReference>
<dbReference type="PANTHER" id="PTHR43133">
    <property type="entry name" value="RNA POLYMERASE ECF-TYPE SIGMA FACTO"/>
    <property type="match status" value="1"/>
</dbReference>
<evidence type="ECO:0000256" key="1">
    <source>
        <dbReference type="ARBA" id="ARBA00010641"/>
    </source>
</evidence>
<comment type="similarity">
    <text evidence="1">Belongs to the sigma-70 factor family. ECF subfamily.</text>
</comment>
<feature type="domain" description="RNA polymerase sigma factor 70 region 4 type 2" evidence="6">
    <location>
        <begin position="97"/>
        <end position="148"/>
    </location>
</feature>
<evidence type="ECO:0000259" key="5">
    <source>
        <dbReference type="Pfam" id="PF04542"/>
    </source>
</evidence>
<dbReference type="RefSeq" id="WP_133850014.1">
    <property type="nucleotide sequence ID" value="NZ_SNXZ01000002.1"/>
</dbReference>
<dbReference type="SUPFAM" id="SSF88946">
    <property type="entry name" value="Sigma2 domain of RNA polymerase sigma factors"/>
    <property type="match status" value="1"/>
</dbReference>
<dbReference type="SUPFAM" id="SSF88659">
    <property type="entry name" value="Sigma3 and sigma4 domains of RNA polymerase sigma factors"/>
    <property type="match status" value="1"/>
</dbReference>
<evidence type="ECO:0000256" key="3">
    <source>
        <dbReference type="ARBA" id="ARBA00023082"/>
    </source>
</evidence>
<dbReference type="Gene3D" id="1.10.1740.10">
    <property type="match status" value="1"/>
</dbReference>
<dbReference type="InterPro" id="IPR007627">
    <property type="entry name" value="RNA_pol_sigma70_r2"/>
</dbReference>
<name>A0A4R6SHD4_LABRH</name>
<dbReference type="OrthoDB" id="9803203at2"/>
<organism evidence="7 8">
    <name type="scientific">Labedaea rhizosphaerae</name>
    <dbReference type="NCBI Taxonomy" id="598644"/>
    <lineage>
        <taxon>Bacteria</taxon>
        <taxon>Bacillati</taxon>
        <taxon>Actinomycetota</taxon>
        <taxon>Actinomycetes</taxon>
        <taxon>Pseudonocardiales</taxon>
        <taxon>Pseudonocardiaceae</taxon>
        <taxon>Labedaea</taxon>
    </lineage>
</organism>
<dbReference type="PANTHER" id="PTHR43133:SF25">
    <property type="entry name" value="RNA POLYMERASE SIGMA FACTOR RFAY-RELATED"/>
    <property type="match status" value="1"/>
</dbReference>
<accession>A0A4R6SHD4</accession>
<dbReference type="InterPro" id="IPR036388">
    <property type="entry name" value="WH-like_DNA-bd_sf"/>
</dbReference>
<protein>
    <submittedName>
        <fullName evidence="7">RNA polymerase sigma factor (Sigma-70 family)</fullName>
    </submittedName>
</protein>
<sequence length="160" mass="17661">MEPFERVVERHGAMVLRVVRAVLGPVDAEDAWSETFLAAMRAYPDLDDSANVEAWLVTIAHRKAIDVTRARARAPMPSAQLPERPSRTGRPDDWDADLWHALESLPDKQRAAVAYHYLAGLPYKEIAEITGGSTDAARRAAADGMKALRARYDTAGKSHV</sequence>
<dbReference type="GO" id="GO:0003677">
    <property type="term" value="F:DNA binding"/>
    <property type="evidence" value="ECO:0007669"/>
    <property type="project" value="InterPro"/>
</dbReference>
<reference evidence="7 8" key="1">
    <citation type="submission" date="2019-03" db="EMBL/GenBank/DDBJ databases">
        <title>Genomic Encyclopedia of Type Strains, Phase IV (KMG-IV): sequencing the most valuable type-strain genomes for metagenomic binning, comparative biology and taxonomic classification.</title>
        <authorList>
            <person name="Goeker M."/>
        </authorList>
    </citation>
    <scope>NUCLEOTIDE SEQUENCE [LARGE SCALE GENOMIC DNA]</scope>
    <source>
        <strain evidence="7 8">DSM 45361</strain>
    </source>
</reference>
<dbReference type="EMBL" id="SNXZ01000002">
    <property type="protein sequence ID" value="TDQ01432.1"/>
    <property type="molecule type" value="Genomic_DNA"/>
</dbReference>
<dbReference type="InterPro" id="IPR013324">
    <property type="entry name" value="RNA_pol_sigma_r3/r4-like"/>
</dbReference>
<proteinExistence type="inferred from homology"/>
<dbReference type="NCBIfam" id="TIGR02937">
    <property type="entry name" value="sigma70-ECF"/>
    <property type="match status" value="1"/>
</dbReference>
<evidence type="ECO:0000313" key="8">
    <source>
        <dbReference type="Proteomes" id="UP000295444"/>
    </source>
</evidence>
<gene>
    <name evidence="7" type="ORF">EV186_1021300</name>
</gene>
<dbReference type="GO" id="GO:0016987">
    <property type="term" value="F:sigma factor activity"/>
    <property type="evidence" value="ECO:0007669"/>
    <property type="project" value="UniProtKB-KW"/>
</dbReference>
<evidence type="ECO:0000256" key="4">
    <source>
        <dbReference type="ARBA" id="ARBA00023163"/>
    </source>
</evidence>
<dbReference type="InterPro" id="IPR013249">
    <property type="entry name" value="RNA_pol_sigma70_r4_t2"/>
</dbReference>